<gene>
    <name evidence="2" type="ORF">OXX778_LOCUS13651</name>
</gene>
<name>A0A814CTY4_9BILA</name>
<protein>
    <recommendedName>
        <fullName evidence="1">HAT C-terminal dimerisation domain-containing protein</fullName>
    </recommendedName>
</protein>
<evidence type="ECO:0000313" key="3">
    <source>
        <dbReference type="Proteomes" id="UP000663879"/>
    </source>
</evidence>
<reference evidence="2" key="1">
    <citation type="submission" date="2021-02" db="EMBL/GenBank/DDBJ databases">
        <authorList>
            <person name="Nowell W R."/>
        </authorList>
    </citation>
    <scope>NUCLEOTIDE SEQUENCE</scope>
    <source>
        <strain evidence="2">Ploen Becks lab</strain>
    </source>
</reference>
<dbReference type="GO" id="GO:0046983">
    <property type="term" value="F:protein dimerization activity"/>
    <property type="evidence" value="ECO:0007669"/>
    <property type="project" value="InterPro"/>
</dbReference>
<organism evidence="2 3">
    <name type="scientific">Brachionus calyciflorus</name>
    <dbReference type="NCBI Taxonomy" id="104777"/>
    <lineage>
        <taxon>Eukaryota</taxon>
        <taxon>Metazoa</taxon>
        <taxon>Spiralia</taxon>
        <taxon>Gnathifera</taxon>
        <taxon>Rotifera</taxon>
        <taxon>Eurotatoria</taxon>
        <taxon>Monogononta</taxon>
        <taxon>Pseudotrocha</taxon>
        <taxon>Ploima</taxon>
        <taxon>Brachionidae</taxon>
        <taxon>Brachionus</taxon>
    </lineage>
</organism>
<sequence>MIKIFDPYQMLNLSNDLNDFNLPKQMYDLLIEEWPIYKNICSQLKPIEYDFCLEKWWISHRSRLPNFFEQARWILRAPCSSTDSERAFSKYNLILSDSRQNMSEETIKMHNFFYFNFRQHLFINEDEEELDEIIPLSD</sequence>
<dbReference type="EMBL" id="CAJNOC010002661">
    <property type="protein sequence ID" value="CAF0945303.1"/>
    <property type="molecule type" value="Genomic_DNA"/>
</dbReference>
<accession>A0A814CTY4</accession>
<keyword evidence="3" id="KW-1185">Reference proteome</keyword>
<dbReference type="SUPFAM" id="SSF53098">
    <property type="entry name" value="Ribonuclease H-like"/>
    <property type="match status" value="1"/>
</dbReference>
<evidence type="ECO:0000259" key="1">
    <source>
        <dbReference type="Pfam" id="PF05699"/>
    </source>
</evidence>
<dbReference type="Pfam" id="PF05699">
    <property type="entry name" value="Dimer_Tnp_hAT"/>
    <property type="match status" value="1"/>
</dbReference>
<dbReference type="Proteomes" id="UP000663879">
    <property type="component" value="Unassembled WGS sequence"/>
</dbReference>
<dbReference type="AlphaFoldDB" id="A0A814CTY4"/>
<dbReference type="InterPro" id="IPR012337">
    <property type="entry name" value="RNaseH-like_sf"/>
</dbReference>
<proteinExistence type="predicted"/>
<dbReference type="InterPro" id="IPR008906">
    <property type="entry name" value="HATC_C_dom"/>
</dbReference>
<comment type="caution">
    <text evidence="2">The sequence shown here is derived from an EMBL/GenBank/DDBJ whole genome shotgun (WGS) entry which is preliminary data.</text>
</comment>
<dbReference type="OrthoDB" id="5103at2759"/>
<evidence type="ECO:0000313" key="2">
    <source>
        <dbReference type="EMBL" id="CAF0945303.1"/>
    </source>
</evidence>
<feature type="domain" description="HAT C-terminal dimerisation" evidence="1">
    <location>
        <begin position="49"/>
        <end position="112"/>
    </location>
</feature>